<proteinExistence type="predicted"/>
<dbReference type="AlphaFoldDB" id="A0A8J7YUN4"/>
<accession>A0A8J7YUN4</accession>
<sequence length="50" mass="5894">MPQYSSARIPKPLFEEVEKLVKEHPELGYRSVSELVNNLLRKELEKSRKP</sequence>
<dbReference type="Proteomes" id="UP000750197">
    <property type="component" value="Unassembled WGS sequence"/>
</dbReference>
<evidence type="ECO:0000313" key="2">
    <source>
        <dbReference type="Proteomes" id="UP000750197"/>
    </source>
</evidence>
<evidence type="ECO:0000313" key="1">
    <source>
        <dbReference type="EMBL" id="MBX8644827.1"/>
    </source>
</evidence>
<name>A0A8J7YUN4_9ARCH</name>
<gene>
    <name evidence="1" type="ORF">KIY12_08945</name>
</gene>
<organism evidence="1 2">
    <name type="scientific">Candidatus Sysuiplasma superficiale</name>
    <dbReference type="NCBI Taxonomy" id="2823368"/>
    <lineage>
        <taxon>Archaea</taxon>
        <taxon>Methanobacteriati</taxon>
        <taxon>Thermoplasmatota</taxon>
        <taxon>Thermoplasmata</taxon>
        <taxon>Candidatus Sysuiplasmatales</taxon>
        <taxon>Candidatus Sysuiplasmataceae</taxon>
        <taxon>Candidatus Sysuiplasma</taxon>
    </lineage>
</organism>
<dbReference type="CDD" id="cd22231">
    <property type="entry name" value="RHH_NikR_HicB-like"/>
    <property type="match status" value="1"/>
</dbReference>
<evidence type="ECO:0008006" key="3">
    <source>
        <dbReference type="Google" id="ProtNLM"/>
    </source>
</evidence>
<comment type="caution">
    <text evidence="1">The sequence shown here is derived from an EMBL/GenBank/DDBJ whole genome shotgun (WGS) entry which is preliminary data.</text>
</comment>
<dbReference type="EMBL" id="JAHEAC010000107">
    <property type="protein sequence ID" value="MBX8644827.1"/>
    <property type="molecule type" value="Genomic_DNA"/>
</dbReference>
<protein>
    <recommendedName>
        <fullName evidence="3">Ribbon-helix-helix protein CopG domain-containing protein</fullName>
    </recommendedName>
</protein>
<reference evidence="1" key="1">
    <citation type="submission" date="2021-05" db="EMBL/GenBank/DDBJ databases">
        <title>Genomic insights into ecological role and evolution of a novel Thermoplasmata order Candidatus Sysuiplasmatales.</title>
        <authorList>
            <person name="Yuan Y."/>
        </authorList>
    </citation>
    <scope>NUCLEOTIDE SEQUENCE</scope>
    <source>
        <strain evidence="1">TUT19-bin139</strain>
    </source>
</reference>